<evidence type="ECO:0000313" key="7">
    <source>
        <dbReference type="EMBL" id="GAB17454.1"/>
    </source>
</evidence>
<evidence type="ECO:0000256" key="6">
    <source>
        <dbReference type="SAM" id="Phobius"/>
    </source>
</evidence>
<keyword evidence="8" id="KW-1185">Reference proteome</keyword>
<evidence type="ECO:0000256" key="1">
    <source>
        <dbReference type="ARBA" id="ARBA00004141"/>
    </source>
</evidence>
<dbReference type="STRING" id="1077974.GOEFS_033_00155"/>
<dbReference type="GO" id="GO:0022857">
    <property type="term" value="F:transmembrane transporter activity"/>
    <property type="evidence" value="ECO:0007669"/>
    <property type="project" value="InterPro"/>
</dbReference>
<proteinExistence type="predicted"/>
<evidence type="ECO:0000313" key="8">
    <source>
        <dbReference type="Proteomes" id="UP000035034"/>
    </source>
</evidence>
<feature type="transmembrane region" description="Helical" evidence="6">
    <location>
        <begin position="58"/>
        <end position="83"/>
    </location>
</feature>
<accession>H0QXA3</accession>
<keyword evidence="2 6" id="KW-0812">Transmembrane</keyword>
<name>H0QXA3_9ACTN</name>
<dbReference type="AlphaFoldDB" id="H0QXA3"/>
<feature type="transmembrane region" description="Helical" evidence="6">
    <location>
        <begin position="29"/>
        <end position="52"/>
    </location>
</feature>
<dbReference type="InterPro" id="IPR002293">
    <property type="entry name" value="AA/rel_permease1"/>
</dbReference>
<dbReference type="Gene3D" id="1.20.1740.10">
    <property type="entry name" value="Amino acid/polyamine transporter I"/>
    <property type="match status" value="1"/>
</dbReference>
<comment type="subcellular location">
    <subcellularLocation>
        <location evidence="1">Membrane</location>
        <topology evidence="1">Multi-pass membrane protein</topology>
    </subcellularLocation>
</comment>
<organism evidence="7 8">
    <name type="scientific">Gordonia effusa NBRC 100432</name>
    <dbReference type="NCBI Taxonomy" id="1077974"/>
    <lineage>
        <taxon>Bacteria</taxon>
        <taxon>Bacillati</taxon>
        <taxon>Actinomycetota</taxon>
        <taxon>Actinomycetes</taxon>
        <taxon>Mycobacteriales</taxon>
        <taxon>Gordoniaceae</taxon>
        <taxon>Gordonia</taxon>
    </lineage>
</organism>
<evidence type="ECO:0000256" key="3">
    <source>
        <dbReference type="ARBA" id="ARBA00022989"/>
    </source>
</evidence>
<evidence type="ECO:0000256" key="2">
    <source>
        <dbReference type="ARBA" id="ARBA00022692"/>
    </source>
</evidence>
<dbReference type="eggNOG" id="COG0531">
    <property type="taxonomic scope" value="Bacteria"/>
</dbReference>
<dbReference type="GO" id="GO:0016020">
    <property type="term" value="C:membrane"/>
    <property type="evidence" value="ECO:0007669"/>
    <property type="project" value="UniProtKB-SubCell"/>
</dbReference>
<dbReference type="Proteomes" id="UP000035034">
    <property type="component" value="Unassembled WGS sequence"/>
</dbReference>
<dbReference type="Pfam" id="PF13520">
    <property type="entry name" value="AA_permease_2"/>
    <property type="match status" value="1"/>
</dbReference>
<keyword evidence="4 6" id="KW-0472">Membrane</keyword>
<evidence type="ECO:0000256" key="5">
    <source>
        <dbReference type="SAM" id="MobiDB-lite"/>
    </source>
</evidence>
<comment type="caution">
    <text evidence="7">The sequence shown here is derived from an EMBL/GenBank/DDBJ whole genome shotgun (WGS) entry which is preliminary data.</text>
</comment>
<keyword evidence="3 6" id="KW-1133">Transmembrane helix</keyword>
<sequence>MTIFYYPTLLSFVASTLAYVIDPSLASSGVFTAVVIIVVYWAGVLLALRGGIGVIAKLASSGVLVGTLIPGVLLVMLGIVFLLQGNPSAAPMGGSHIFPAWTGIVSIVLIVSNFGAYSGMEMNAVHVNELEKPERQFPRAMFLAGGMVESIGHLALRRRGGARGRMGSHRTQSQITAGGPVAISTTYLRRRAHRKSDDEPGLRGAELRPGALVAKRPRVQCRHCGNPDAASGNRNLWLHPAGWPDG</sequence>
<dbReference type="OrthoDB" id="3170677at2"/>
<feature type="transmembrane region" description="Helical" evidence="6">
    <location>
        <begin position="6"/>
        <end position="22"/>
    </location>
</feature>
<feature type="transmembrane region" description="Helical" evidence="6">
    <location>
        <begin position="95"/>
        <end position="117"/>
    </location>
</feature>
<feature type="region of interest" description="Disordered" evidence="5">
    <location>
        <begin position="225"/>
        <end position="246"/>
    </location>
</feature>
<protein>
    <submittedName>
        <fullName evidence="7">Putative amino acid transporter</fullName>
    </submittedName>
</protein>
<gene>
    <name evidence="7" type="ORF">GOEFS_033_00155</name>
</gene>
<reference evidence="7 8" key="1">
    <citation type="submission" date="2011-12" db="EMBL/GenBank/DDBJ databases">
        <title>Whole genome shotgun sequence of Gordonia effusa NBRC 100432.</title>
        <authorList>
            <person name="Yoshida I."/>
            <person name="Takarada H."/>
            <person name="Hosoyama A."/>
            <person name="Tsuchikane K."/>
            <person name="Katsumata H."/>
            <person name="Yamazaki S."/>
            <person name="Fujita N."/>
        </authorList>
    </citation>
    <scope>NUCLEOTIDE SEQUENCE [LARGE SCALE GENOMIC DNA]</scope>
    <source>
        <strain evidence="7 8">NBRC 100432</strain>
    </source>
</reference>
<evidence type="ECO:0000256" key="4">
    <source>
        <dbReference type="ARBA" id="ARBA00023136"/>
    </source>
</evidence>
<dbReference type="EMBL" id="BAEH01000033">
    <property type="protein sequence ID" value="GAB17454.1"/>
    <property type="molecule type" value="Genomic_DNA"/>
</dbReference>